<evidence type="ECO:0000313" key="4">
    <source>
        <dbReference type="Proteomes" id="UP000008075"/>
    </source>
</evidence>
<reference evidence="2 4" key="1">
    <citation type="journal article" date="2011" name="PLoS ONE">
        <title>The entomopathogenic bacterial endosymbionts xenorhabdus and photorhabdus: convergent lifestyles from divergent genomes.</title>
        <authorList>
            <person name="Chaston J.M."/>
            <person name="Suen G."/>
            <person name="Tucker S.L."/>
            <person name="Andersen A.W."/>
            <person name="Bhasin A."/>
            <person name="Bode E."/>
            <person name="Bode H.B."/>
            <person name="Brachmann A.O."/>
            <person name="Cowles C.E."/>
            <person name="Cowles K.N."/>
            <person name="Darby C."/>
            <person name="de Leon L."/>
            <person name="Drace K."/>
            <person name="Du Z."/>
            <person name="Givaudan A."/>
            <person name="Herbert Tran E.E."/>
            <person name="Jewell K.A."/>
            <person name="Knack J.J."/>
            <person name="Krasomil-Osterfeld K.C."/>
            <person name="Kukor R."/>
            <person name="Lanois A."/>
            <person name="Latreille P."/>
            <person name="Leimgruber N.K."/>
            <person name="Lipke C.M."/>
            <person name="Liu R."/>
            <person name="Lu X."/>
            <person name="Martens E.C."/>
            <person name="Marri P.R."/>
            <person name="Medigue C."/>
            <person name="Menard M.L."/>
            <person name="Miller N.M."/>
            <person name="Morales-Soto N."/>
            <person name="Norton S."/>
            <person name="Ogier J.C."/>
            <person name="Orchard S.S."/>
            <person name="Park D."/>
            <person name="Park Y."/>
            <person name="Qurollo B.A."/>
            <person name="Sugar D.R."/>
            <person name="Richards G.R."/>
            <person name="Rouy Z."/>
            <person name="Slominski B."/>
            <person name="Slominski K."/>
            <person name="Snyder H."/>
            <person name="Tjaden B.C."/>
            <person name="van der Hoeven R."/>
            <person name="Welch R.D."/>
            <person name="Wheeler C."/>
            <person name="Xiang B."/>
            <person name="Barbazuk B."/>
            <person name="Gaudriault S."/>
            <person name="Goodner B."/>
            <person name="Slater S.C."/>
            <person name="Forst S."/>
            <person name="Goldman B.S."/>
            <person name="Goodrich-Blair H."/>
        </authorList>
    </citation>
    <scope>NUCLEOTIDE SEQUENCE [LARGE SCALE GENOMIC DNA]</scope>
    <source>
        <strain evidence="2">ATCC 19061</strain>
        <strain evidence="4">ATCC 19061 / DSM 3370 / CCUG 14189 / LMG 1036 / NCIMB 9965 / AN6</strain>
    </source>
</reference>
<accession>D3V9W7</accession>
<sequence>MCGHSQDTIARRKAKKIKQVLKSEQQLIHYELTTVEFFEHQTL</sequence>
<evidence type="ECO:0000313" key="3">
    <source>
        <dbReference type="EMBL" id="CBJ91897.1"/>
    </source>
</evidence>
<keyword evidence="4" id="KW-1185">Reference proteome</keyword>
<dbReference type="STRING" id="406817.XNC1_0626"/>
<dbReference type="AlphaFoldDB" id="D3V9W7"/>
<dbReference type="KEGG" id="xne:XNC1_0626"/>
<dbReference type="EMBL" id="FN667742">
    <property type="protein sequence ID" value="CBJ88700.1"/>
    <property type="molecule type" value="Genomic_DNA"/>
</dbReference>
<name>D3V9W7_XENNA</name>
<dbReference type="HOGENOM" id="CLU_3241629_0_0_6"/>
<evidence type="ECO:0000313" key="1">
    <source>
        <dbReference type="EMBL" id="CBJ88700.1"/>
    </source>
</evidence>
<dbReference type="EMBL" id="FN667742">
    <property type="protein sequence ID" value="CBJ91897.1"/>
    <property type="molecule type" value="Genomic_DNA"/>
</dbReference>
<protein>
    <submittedName>
        <fullName evidence="2">Uncharacterized protein</fullName>
    </submittedName>
</protein>
<dbReference type="KEGG" id="xne:XNC1_3869"/>
<organism evidence="2 4">
    <name type="scientific">Xenorhabdus nematophila (strain ATCC 19061 / DSM 3370 / CCUG 14189 / LMG 1036 / NCIMB 9965 / AN6)</name>
    <dbReference type="NCBI Taxonomy" id="406817"/>
    <lineage>
        <taxon>Bacteria</taxon>
        <taxon>Pseudomonadati</taxon>
        <taxon>Pseudomonadota</taxon>
        <taxon>Gammaproteobacteria</taxon>
        <taxon>Enterobacterales</taxon>
        <taxon>Morganellaceae</taxon>
        <taxon>Xenorhabdus</taxon>
    </lineage>
</organism>
<gene>
    <name evidence="1" type="ordered locus">XNC1_0626</name>
    <name evidence="2" type="ordered locus">XNC1_1284</name>
    <name evidence="3" type="ordered locus">XNC1_3869</name>
</gene>
<dbReference type="Proteomes" id="UP000008075">
    <property type="component" value="Chromosome"/>
</dbReference>
<proteinExistence type="predicted"/>
<dbReference type="KEGG" id="xne:XNC1_1284"/>
<evidence type="ECO:0000313" key="2">
    <source>
        <dbReference type="EMBL" id="CBJ89355.1"/>
    </source>
</evidence>
<dbReference type="EMBL" id="FN667742">
    <property type="protein sequence ID" value="CBJ89355.1"/>
    <property type="molecule type" value="Genomic_DNA"/>
</dbReference>